<protein>
    <recommendedName>
        <fullName evidence="3">ScyD/ScyE family protein</fullName>
    </recommendedName>
</protein>
<proteinExistence type="predicted"/>
<sequence>MKNQMNRVMRSNIQVWALVLSIVLLAPNGNFAFAGPRGGVHQAPEPASDGPFTVIAGGLSNPRDILLKNDKARTIYVLEAGVGGAGPCVPSFNGDFDDCYGATASIARIVNGKLDRPITGLPSLAGPNGDSAIGPSHAVLHGNSLFVSFGNAGDSERRAVISQADWRFGQILRIPLVPRAPSHAVADLSAFEDKRNPDGEEGLETNPSGLAFGPAHSLYAVDAAGNSVLRVRPNRRVSLRYVFPTRDFPAPPFLGLPPGSTLPVQSVPTVIIEGPDRAHYVAEFTGFPYPKGAARVFRFGRTGEPTVYADGFTNIIDIAFGPDGSLYVLEMATNGLASQDTTGAVIRVAPDGTRTILASQGLVHPTAIAVDRYGEVYVINHGISAHEAELIRL</sequence>
<dbReference type="KEGG" id="mmai:sS8_3513"/>
<organism evidence="1 2">
    <name type="scientific">Methylocaldum marinum</name>
    <dbReference type="NCBI Taxonomy" id="1432792"/>
    <lineage>
        <taxon>Bacteria</taxon>
        <taxon>Pseudomonadati</taxon>
        <taxon>Pseudomonadota</taxon>
        <taxon>Gammaproteobacteria</taxon>
        <taxon>Methylococcales</taxon>
        <taxon>Methylococcaceae</taxon>
        <taxon>Methylocaldum</taxon>
    </lineage>
</organism>
<dbReference type="NCBIfam" id="NF033206">
    <property type="entry name" value="ScyE_fam"/>
    <property type="match status" value="1"/>
</dbReference>
<dbReference type="InterPro" id="IPR011042">
    <property type="entry name" value="6-blade_b-propeller_TolB-like"/>
</dbReference>
<accession>A0A250KUX6</accession>
<evidence type="ECO:0000313" key="2">
    <source>
        <dbReference type="Proteomes" id="UP000266313"/>
    </source>
</evidence>
<reference evidence="1 2" key="1">
    <citation type="submission" date="2016-12" db="EMBL/GenBank/DDBJ databases">
        <title>Genome sequencing of Methylocaldum marinum.</title>
        <authorList>
            <person name="Takeuchi M."/>
            <person name="Kamagata Y."/>
            <person name="Hiraoka S."/>
            <person name="Oshima K."/>
            <person name="Hattori M."/>
            <person name="Iwasaki W."/>
        </authorList>
    </citation>
    <scope>NUCLEOTIDE SEQUENCE [LARGE SCALE GENOMIC DNA]</scope>
    <source>
        <strain evidence="1 2">S8</strain>
    </source>
</reference>
<dbReference type="InterPro" id="IPR048031">
    <property type="entry name" value="ScyD/ScyE-like"/>
</dbReference>
<dbReference type="OrthoDB" id="241638at2"/>
<evidence type="ECO:0000313" key="1">
    <source>
        <dbReference type="EMBL" id="BBA35450.1"/>
    </source>
</evidence>
<dbReference type="AlphaFoldDB" id="A0A250KUX6"/>
<dbReference type="Proteomes" id="UP000266313">
    <property type="component" value="Chromosome"/>
</dbReference>
<gene>
    <name evidence="1" type="ORF">sS8_3513</name>
</gene>
<name>A0A250KUX6_9GAMM</name>
<keyword evidence="2" id="KW-1185">Reference proteome</keyword>
<dbReference type="SUPFAM" id="SSF63829">
    <property type="entry name" value="Calcium-dependent phosphotriesterase"/>
    <property type="match status" value="2"/>
</dbReference>
<dbReference type="RefSeq" id="WP_119630723.1">
    <property type="nucleotide sequence ID" value="NZ_AP017928.1"/>
</dbReference>
<dbReference type="EMBL" id="AP017928">
    <property type="protein sequence ID" value="BBA35450.1"/>
    <property type="molecule type" value="Genomic_DNA"/>
</dbReference>
<dbReference type="Gene3D" id="2.120.10.30">
    <property type="entry name" value="TolB, C-terminal domain"/>
    <property type="match status" value="1"/>
</dbReference>
<evidence type="ECO:0008006" key="3">
    <source>
        <dbReference type="Google" id="ProtNLM"/>
    </source>
</evidence>